<dbReference type="Gene3D" id="3.40.50.1110">
    <property type="entry name" value="SGNH hydrolase"/>
    <property type="match status" value="1"/>
</dbReference>
<comment type="caution">
    <text evidence="3">The sequence shown here is derived from an EMBL/GenBank/DDBJ whole genome shotgun (WGS) entry which is preliminary data.</text>
</comment>
<dbReference type="InterPro" id="IPR053140">
    <property type="entry name" value="GDSL_Rv0518-like"/>
</dbReference>
<dbReference type="AlphaFoldDB" id="A0A846MTT4"/>
<dbReference type="RefSeq" id="WP_167079770.1">
    <property type="nucleotide sequence ID" value="NZ_BAAADC010000001.1"/>
</dbReference>
<name>A0A846MTT4_9PROT</name>
<feature type="domain" description="SGNH hydrolase-type esterase" evidence="2">
    <location>
        <begin position="212"/>
        <end position="405"/>
    </location>
</feature>
<dbReference type="InterPro" id="IPR013830">
    <property type="entry name" value="SGNH_hydro"/>
</dbReference>
<protein>
    <submittedName>
        <fullName evidence="3">Lysophospholipase L1-like esterase</fullName>
    </submittedName>
</protein>
<organism evidence="3 4">
    <name type="scientific">Rhizomicrobium palustre</name>
    <dbReference type="NCBI Taxonomy" id="189966"/>
    <lineage>
        <taxon>Bacteria</taxon>
        <taxon>Pseudomonadati</taxon>
        <taxon>Pseudomonadota</taxon>
        <taxon>Alphaproteobacteria</taxon>
        <taxon>Micropepsales</taxon>
        <taxon>Micropepsaceae</taxon>
        <taxon>Rhizomicrobium</taxon>
    </lineage>
</organism>
<evidence type="ECO:0000313" key="4">
    <source>
        <dbReference type="Proteomes" id="UP000570514"/>
    </source>
</evidence>
<dbReference type="GO" id="GO:0016788">
    <property type="term" value="F:hydrolase activity, acting on ester bonds"/>
    <property type="evidence" value="ECO:0007669"/>
    <property type="project" value="UniProtKB-ARBA"/>
</dbReference>
<dbReference type="PANTHER" id="PTHR43784">
    <property type="entry name" value="GDSL-LIKE LIPASE/ACYLHYDROLASE, PUTATIVE (AFU_ORTHOLOGUE AFUA_2G00820)-RELATED"/>
    <property type="match status" value="1"/>
</dbReference>
<dbReference type="EMBL" id="JAASRM010000001">
    <property type="protein sequence ID" value="NIK86763.1"/>
    <property type="molecule type" value="Genomic_DNA"/>
</dbReference>
<dbReference type="Pfam" id="PF13472">
    <property type="entry name" value="Lipase_GDSL_2"/>
    <property type="match status" value="1"/>
</dbReference>
<dbReference type="SUPFAM" id="SSF52266">
    <property type="entry name" value="SGNH hydrolase"/>
    <property type="match status" value="1"/>
</dbReference>
<feature type="chain" id="PRO_5032600491" evidence="1">
    <location>
        <begin position="23"/>
        <end position="415"/>
    </location>
</feature>
<evidence type="ECO:0000313" key="3">
    <source>
        <dbReference type="EMBL" id="NIK86763.1"/>
    </source>
</evidence>
<evidence type="ECO:0000259" key="2">
    <source>
        <dbReference type="Pfam" id="PF13472"/>
    </source>
</evidence>
<dbReference type="CDD" id="cd01830">
    <property type="entry name" value="XynE_like"/>
    <property type="match status" value="1"/>
</dbReference>
<sequence>MNHKHWQAVALAAFMLAAPAFAGSAQTYWTASWTASPFDGAKLPAKFFTPSIAAFENQTIRQTITLSRGGTALRIRFSNEFGVGPLRIGAASLAYVSGGQKIHVPLTFGGATAITAYASAPVVSDPVAAALPDGAEIEVSLYLPDNTPVSTIHLLGLQPSFVSQAGNHVAADTLPGATAFEYVEATGNRYPARAFLSEVDVSNSKKLKTVVAFGDSITDGMGSTPNQSRRWPDDLARRIVQAKLPFSVINQGIGGNQVLANGLGASALARFDRDALAVPGVSTVILLEGINDIGFSGNMLPGISRVDVIKAEEIIQGYRQLIARAHAKGVRIIGVTMTAFEGSPAYTAEKEAVRQAVNAWIRSSKAFDAVVDFDAVTRDAASPTKLKATFDSGDHIHLNDAGYAAMAAAIPLSAL</sequence>
<accession>A0A846MTT4</accession>
<gene>
    <name evidence="3" type="ORF">FHS83_000081</name>
</gene>
<proteinExistence type="predicted"/>
<dbReference type="Proteomes" id="UP000570514">
    <property type="component" value="Unassembled WGS sequence"/>
</dbReference>
<dbReference type="PANTHER" id="PTHR43784:SF2">
    <property type="entry name" value="GDSL-LIKE LIPASE_ACYLHYDROLASE, PUTATIVE (AFU_ORTHOLOGUE AFUA_2G00820)-RELATED"/>
    <property type="match status" value="1"/>
</dbReference>
<dbReference type="InterPro" id="IPR036514">
    <property type="entry name" value="SGNH_hydro_sf"/>
</dbReference>
<keyword evidence="4" id="KW-1185">Reference proteome</keyword>
<feature type="signal peptide" evidence="1">
    <location>
        <begin position="1"/>
        <end position="22"/>
    </location>
</feature>
<evidence type="ECO:0000256" key="1">
    <source>
        <dbReference type="SAM" id="SignalP"/>
    </source>
</evidence>
<keyword evidence="1" id="KW-0732">Signal</keyword>
<reference evidence="3 4" key="1">
    <citation type="submission" date="2020-03" db="EMBL/GenBank/DDBJ databases">
        <title>Genomic Encyclopedia of Type Strains, Phase IV (KMG-IV): sequencing the most valuable type-strain genomes for metagenomic binning, comparative biology and taxonomic classification.</title>
        <authorList>
            <person name="Goeker M."/>
        </authorList>
    </citation>
    <scope>NUCLEOTIDE SEQUENCE [LARGE SCALE GENOMIC DNA]</scope>
    <source>
        <strain evidence="3 4">DSM 19867</strain>
    </source>
</reference>